<dbReference type="PROSITE" id="PS51318">
    <property type="entry name" value="TAT"/>
    <property type="match status" value="1"/>
</dbReference>
<dbReference type="Proteomes" id="UP000501452">
    <property type="component" value="Chromosome"/>
</dbReference>
<keyword evidence="1" id="KW-1133">Transmembrane helix</keyword>
<dbReference type="SUPFAM" id="SSF53850">
    <property type="entry name" value="Periplasmic binding protein-like II"/>
    <property type="match status" value="1"/>
</dbReference>
<evidence type="ECO:0000313" key="2">
    <source>
        <dbReference type="EMBL" id="QIN83463.1"/>
    </source>
</evidence>
<feature type="transmembrane region" description="Helical" evidence="1">
    <location>
        <begin position="63"/>
        <end position="84"/>
    </location>
</feature>
<keyword evidence="1" id="KW-0472">Membrane</keyword>
<keyword evidence="3" id="KW-1185">Reference proteome</keyword>
<accession>A0A6G8QAK0</accession>
<dbReference type="AlphaFoldDB" id="A0A6G8QAK0"/>
<dbReference type="KEGG" id="rub:GBA63_13070"/>
<organism evidence="2 3">
    <name type="scientific">Rubrobacter tropicus</name>
    <dbReference type="NCBI Taxonomy" id="2653851"/>
    <lineage>
        <taxon>Bacteria</taxon>
        <taxon>Bacillati</taxon>
        <taxon>Actinomycetota</taxon>
        <taxon>Rubrobacteria</taxon>
        <taxon>Rubrobacterales</taxon>
        <taxon>Rubrobacteraceae</taxon>
        <taxon>Rubrobacter</taxon>
    </lineage>
</organism>
<gene>
    <name evidence="2" type="ORF">GBA63_13070</name>
</gene>
<dbReference type="InterPro" id="IPR050490">
    <property type="entry name" value="Bact_solute-bd_prot1"/>
</dbReference>
<keyword evidence="1" id="KW-0812">Transmembrane</keyword>
<protein>
    <submittedName>
        <fullName evidence="2">Extracellular solute-binding protein</fullName>
    </submittedName>
</protein>
<dbReference type="PANTHER" id="PTHR43649">
    <property type="entry name" value="ARABINOSE-BINDING PROTEIN-RELATED"/>
    <property type="match status" value="1"/>
</dbReference>
<dbReference type="InterPro" id="IPR006311">
    <property type="entry name" value="TAT_signal"/>
</dbReference>
<dbReference type="Pfam" id="PF01547">
    <property type="entry name" value="SBP_bac_1"/>
    <property type="match status" value="1"/>
</dbReference>
<dbReference type="PANTHER" id="PTHR43649:SF14">
    <property type="entry name" value="BLR3389 PROTEIN"/>
    <property type="match status" value="1"/>
</dbReference>
<sequence>MTVPDGVTVDQAGKPQGLLTGLVSAATMPGRESERSLERGKGMGEGFGNGVGRRVRRVSRRRFLYGAGAALGGLALSSCSGAPLGGSGRIVHFWNLFGGGDGARLTDMQSNFVDSNPGIELESTTLTWGAPYYTKLSMSTVGGRPPEVAVMHQTRLGAYAPAGLLEALDPDMLAEYDIGPDKFLPEVLESAKFEGEIFTVPLDTHPQVMFYNTDIAKKAGLLDPNGELKPIEGPDAVIEAFKKAKEVTKEQGVSFAPADAAVPWRIFYTLYGQLGGEVLSPDAKEVILDQEKAETAVEYMVELTVGEELTSANQDYPAAVAQFQSGNAGFHWNGEWEVTTFEDAGMPFSIVPFPNIFGNRVQADRHTFVIPKGVAKDRRRMDAALTFVSSMMKNSFIWAQGGHIPAYRPILESQRYKDLTPQSNYAGVADNVVLDPNAWFSGSGSDMETQAAIPLQQAMAGGIKPKEAVDTMRASMQELVDTPSPL</sequence>
<evidence type="ECO:0000313" key="3">
    <source>
        <dbReference type="Proteomes" id="UP000501452"/>
    </source>
</evidence>
<proteinExistence type="predicted"/>
<dbReference type="Gene3D" id="3.40.190.10">
    <property type="entry name" value="Periplasmic binding protein-like II"/>
    <property type="match status" value="1"/>
</dbReference>
<reference evidence="2 3" key="1">
    <citation type="submission" date="2019-10" db="EMBL/GenBank/DDBJ databases">
        <title>Rubrobacter sp nov SCSIO 52090 isolated from a deep-sea sediment in the South China Sea.</title>
        <authorList>
            <person name="Chen R.W."/>
        </authorList>
    </citation>
    <scope>NUCLEOTIDE SEQUENCE [LARGE SCALE GENOMIC DNA]</scope>
    <source>
        <strain evidence="2 3">SCSIO 52909</strain>
    </source>
</reference>
<evidence type="ECO:0000256" key="1">
    <source>
        <dbReference type="SAM" id="Phobius"/>
    </source>
</evidence>
<dbReference type="InterPro" id="IPR006059">
    <property type="entry name" value="SBP"/>
</dbReference>
<dbReference type="EMBL" id="CP045119">
    <property type="protein sequence ID" value="QIN83463.1"/>
    <property type="molecule type" value="Genomic_DNA"/>
</dbReference>
<name>A0A6G8QAK0_9ACTN</name>